<dbReference type="SUPFAM" id="SSF48557">
    <property type="entry name" value="L-aspartase-like"/>
    <property type="match status" value="1"/>
</dbReference>
<dbReference type="Gene3D" id="1.20.200.10">
    <property type="entry name" value="Fumarase/aspartase (Central domain)"/>
    <property type="match status" value="1"/>
</dbReference>
<name>A0A9N9Y3N9_9HYPO</name>
<protein>
    <submittedName>
        <fullName evidence="1">Uncharacterized protein</fullName>
    </submittedName>
</protein>
<dbReference type="AlphaFoldDB" id="A0A9N9Y3N9"/>
<dbReference type="Gene3D" id="1.10.40.30">
    <property type="entry name" value="Fumarase/aspartase (C-terminal domain)"/>
    <property type="match status" value="1"/>
</dbReference>
<dbReference type="EMBL" id="CABFNO020001387">
    <property type="protein sequence ID" value="CAG9984467.1"/>
    <property type="molecule type" value="Genomic_DNA"/>
</dbReference>
<reference evidence="1" key="1">
    <citation type="submission" date="2021-10" db="EMBL/GenBank/DDBJ databases">
        <authorList>
            <person name="Piombo E."/>
        </authorList>
    </citation>
    <scope>NUCLEOTIDE SEQUENCE</scope>
</reference>
<evidence type="ECO:0000313" key="2">
    <source>
        <dbReference type="Proteomes" id="UP000754883"/>
    </source>
</evidence>
<dbReference type="GO" id="GO:0003824">
    <property type="term" value="F:catalytic activity"/>
    <property type="evidence" value="ECO:0007669"/>
    <property type="project" value="InterPro"/>
</dbReference>
<dbReference type="Proteomes" id="UP000754883">
    <property type="component" value="Unassembled WGS sequence"/>
</dbReference>
<comment type="caution">
    <text evidence="1">The sequence shown here is derived from an EMBL/GenBank/DDBJ whole genome shotgun (WGS) entry which is preliminary data.</text>
</comment>
<proteinExistence type="predicted"/>
<evidence type="ECO:0000313" key="1">
    <source>
        <dbReference type="EMBL" id="CAG9984467.1"/>
    </source>
</evidence>
<dbReference type="InterPro" id="IPR008948">
    <property type="entry name" value="L-Aspartase-like"/>
</dbReference>
<gene>
    <name evidence="1" type="ORF">CBYS24578_00012223</name>
</gene>
<accession>A0A9N9Y3N9</accession>
<keyword evidence="2" id="KW-1185">Reference proteome</keyword>
<dbReference type="OrthoDB" id="2561043at2759"/>
<organism evidence="1 2">
    <name type="scientific">Clonostachys byssicola</name>
    <dbReference type="NCBI Taxonomy" id="160290"/>
    <lineage>
        <taxon>Eukaryota</taxon>
        <taxon>Fungi</taxon>
        <taxon>Dikarya</taxon>
        <taxon>Ascomycota</taxon>
        <taxon>Pezizomycotina</taxon>
        <taxon>Sordariomycetes</taxon>
        <taxon>Hypocreomycetidae</taxon>
        <taxon>Hypocreales</taxon>
        <taxon>Bionectriaceae</taxon>
        <taxon>Clonostachys</taxon>
    </lineage>
</organism>
<sequence length="203" mass="22137">MPQKRNPMLLERIRDPDSTTLGVMHTATSTGVDQAYIYNLLSGQCAETAGAIGFLREIVSTMEIDEPAMRLSAGKHWSTTSALPDALVVSCNLSFHEAHEKVAQLVAAHEKAGVRDGKLCDDLVNKMPFGIPTSQIRRSLDPGEFVATMISPKGTSPAAREELALAAEKNIQDMKGELARRIRHVDRGIEQLLQEAKAITMCV</sequence>